<dbReference type="PANTHER" id="PTHR19431">
    <property type="entry name" value="60S RIBOSOMAL PROTEIN L4"/>
    <property type="match status" value="1"/>
</dbReference>
<sequence length="200" mass="22374">MEYQRARTKFTVVGVLSLFTMGGFFSKVPVNKKWYAVVSAIAASAVPSLVMARSHRIESILQIPCVISDSAEAMEKTSNAISLLKKIGACLDAEKESPLVVYGIEGAKLVKAFRNIPGVDMAYVDHLNLLKLAPGDHVRRFIVWTKSAFEKLDEIYRSFDRGLKQSSGKLEILKHFYNLKILTIFVRLLFELQISFASVT</sequence>
<dbReference type="InterPro" id="IPR013000">
    <property type="entry name" value="Ribosomal_uL4_euk/arc_CS"/>
</dbReference>
<evidence type="ECO:0000256" key="1">
    <source>
        <dbReference type="ARBA" id="ARBA00010528"/>
    </source>
</evidence>
<dbReference type="Proteomes" id="UP001652660">
    <property type="component" value="Chromosome 9e"/>
</dbReference>
<dbReference type="InterPro" id="IPR045240">
    <property type="entry name" value="Ribosomal_uL4_euk/arch"/>
</dbReference>
<dbReference type="InterPro" id="IPR023574">
    <property type="entry name" value="Ribosomal_uL4_dom_sf"/>
</dbReference>
<dbReference type="Pfam" id="PF00573">
    <property type="entry name" value="Ribosomal_L4"/>
    <property type="match status" value="1"/>
</dbReference>
<dbReference type="PROSITE" id="PS00939">
    <property type="entry name" value="RIBOSOMAL_L1E"/>
    <property type="match status" value="1"/>
</dbReference>
<protein>
    <submittedName>
        <fullName evidence="5">Large ribosomal subunit protein uL4-like</fullName>
    </submittedName>
</protein>
<evidence type="ECO:0000256" key="3">
    <source>
        <dbReference type="ARBA" id="ARBA00023274"/>
    </source>
</evidence>
<evidence type="ECO:0000313" key="4">
    <source>
        <dbReference type="Proteomes" id="UP001652660"/>
    </source>
</evidence>
<dbReference type="RefSeq" id="XP_071921829.1">
    <property type="nucleotide sequence ID" value="XM_072065728.1"/>
</dbReference>
<name>A0ABM4VQL7_COFAR</name>
<dbReference type="Gene3D" id="3.40.1370.10">
    <property type="match status" value="1"/>
</dbReference>
<keyword evidence="2" id="KW-0689">Ribosomal protein</keyword>
<dbReference type="InterPro" id="IPR002136">
    <property type="entry name" value="Ribosomal_uL4"/>
</dbReference>
<evidence type="ECO:0000256" key="2">
    <source>
        <dbReference type="ARBA" id="ARBA00022980"/>
    </source>
</evidence>
<dbReference type="GeneID" id="113709916"/>
<keyword evidence="4" id="KW-1185">Reference proteome</keyword>
<evidence type="ECO:0000313" key="5">
    <source>
        <dbReference type="RefSeq" id="XP_071921829.1"/>
    </source>
</evidence>
<reference evidence="5" key="1">
    <citation type="submission" date="2025-08" db="UniProtKB">
        <authorList>
            <consortium name="RefSeq"/>
        </authorList>
    </citation>
    <scope>IDENTIFICATION</scope>
    <source>
        <tissue evidence="5">Leaves</tissue>
    </source>
</reference>
<keyword evidence="3" id="KW-0687">Ribonucleoprotein</keyword>
<accession>A0ABM4VQL7</accession>
<organism evidence="4 5">
    <name type="scientific">Coffea arabica</name>
    <name type="common">Arabian coffee</name>
    <dbReference type="NCBI Taxonomy" id="13443"/>
    <lineage>
        <taxon>Eukaryota</taxon>
        <taxon>Viridiplantae</taxon>
        <taxon>Streptophyta</taxon>
        <taxon>Embryophyta</taxon>
        <taxon>Tracheophyta</taxon>
        <taxon>Spermatophyta</taxon>
        <taxon>Magnoliopsida</taxon>
        <taxon>eudicotyledons</taxon>
        <taxon>Gunneridae</taxon>
        <taxon>Pentapetalae</taxon>
        <taxon>asterids</taxon>
        <taxon>lamiids</taxon>
        <taxon>Gentianales</taxon>
        <taxon>Rubiaceae</taxon>
        <taxon>Ixoroideae</taxon>
        <taxon>Gardenieae complex</taxon>
        <taxon>Bertiereae - Coffeeae clade</taxon>
        <taxon>Coffeeae</taxon>
        <taxon>Coffea</taxon>
    </lineage>
</organism>
<comment type="similarity">
    <text evidence="1">Belongs to the universal ribosomal protein uL4 family.</text>
</comment>
<proteinExistence type="inferred from homology"/>
<dbReference type="SUPFAM" id="SSF52166">
    <property type="entry name" value="Ribosomal protein L4"/>
    <property type="match status" value="1"/>
</dbReference>
<gene>
    <name evidence="5" type="primary">LOC113709916</name>
</gene>